<reference evidence="8" key="1">
    <citation type="journal article" date="2019" name="Int. J. Syst. Evol. Microbiol.">
        <title>The Global Catalogue of Microorganisms (GCM) 10K type strain sequencing project: providing services to taxonomists for standard genome sequencing and annotation.</title>
        <authorList>
            <consortium name="The Broad Institute Genomics Platform"/>
            <consortium name="The Broad Institute Genome Sequencing Center for Infectious Disease"/>
            <person name="Wu L."/>
            <person name="Ma J."/>
        </authorList>
    </citation>
    <scope>NUCLEOTIDE SEQUENCE [LARGE SCALE GENOMIC DNA]</scope>
    <source>
        <strain evidence="8">JCM 1490</strain>
    </source>
</reference>
<evidence type="ECO:0000256" key="4">
    <source>
        <dbReference type="ARBA" id="ARBA00022837"/>
    </source>
</evidence>
<sequence>MLGAGAGAGAGTPSADAEPAAAATSTGPPSSRPPNILVVYLDDLGYGDLSCYGSPMIQTPNLDRLARQGTRFTHGYAGHTVCTPSRAGLLTGRVPPRAGLPHVLFPEDTKGLSADERTIPEYLKQAGYTTTCIGKWHLGSQPEHNPTRHGFDHFFGALYSNDMRPFQLWRDEEMVEDPVDQSTLTRRYTEEAIAAIDRAGDDPFFIYLAETMPHLPLAVEPRFEGQSEAGEYGDVVESLDHYLGVLFEALSTRGLDGNTLVIVTSDNGPWYDGDSGPFRGRKIGTYEGGLRVPFIVRWPGVVPRREHDFPVTVIDLLPTLCSYAGVTPDPDVRLDGTNVRRVLEGRRSVPRTPIYYFDDNDGSLAAVRDGGWKLHVQRQDGTTRRLPELYDLERDPGESYNLASRHPDVVERLAGIIDEMEAELAPA</sequence>
<dbReference type="PROSITE" id="PS00149">
    <property type="entry name" value="SULFATASE_2"/>
    <property type="match status" value="1"/>
</dbReference>
<evidence type="ECO:0000259" key="6">
    <source>
        <dbReference type="Pfam" id="PF00884"/>
    </source>
</evidence>
<feature type="domain" description="Sulfatase N-terminal" evidence="6">
    <location>
        <begin position="34"/>
        <end position="326"/>
    </location>
</feature>
<name>A0ABW2Q8P3_9MICO</name>
<keyword evidence="4" id="KW-0106">Calcium</keyword>
<evidence type="ECO:0000256" key="1">
    <source>
        <dbReference type="ARBA" id="ARBA00008779"/>
    </source>
</evidence>
<dbReference type="Gene3D" id="3.40.720.10">
    <property type="entry name" value="Alkaline Phosphatase, subunit A"/>
    <property type="match status" value="1"/>
</dbReference>
<dbReference type="Pfam" id="PF00884">
    <property type="entry name" value="Sulfatase"/>
    <property type="match status" value="1"/>
</dbReference>
<proteinExistence type="inferred from homology"/>
<dbReference type="InterPro" id="IPR050738">
    <property type="entry name" value="Sulfatase"/>
</dbReference>
<dbReference type="RefSeq" id="WP_382394518.1">
    <property type="nucleotide sequence ID" value="NZ_JBHTCQ010000002.1"/>
</dbReference>
<organism evidence="7 8">
    <name type="scientific">Georgenia alba</name>
    <dbReference type="NCBI Taxonomy" id="2233858"/>
    <lineage>
        <taxon>Bacteria</taxon>
        <taxon>Bacillati</taxon>
        <taxon>Actinomycetota</taxon>
        <taxon>Actinomycetes</taxon>
        <taxon>Micrococcales</taxon>
        <taxon>Bogoriellaceae</taxon>
        <taxon>Georgenia</taxon>
    </lineage>
</organism>
<dbReference type="EMBL" id="JBHTCQ010000002">
    <property type="protein sequence ID" value="MFC7405775.1"/>
    <property type="molecule type" value="Genomic_DNA"/>
</dbReference>
<evidence type="ECO:0000313" key="8">
    <source>
        <dbReference type="Proteomes" id="UP001596455"/>
    </source>
</evidence>
<dbReference type="PANTHER" id="PTHR42693:SF33">
    <property type="entry name" value="ARYLSULFATASE"/>
    <property type="match status" value="1"/>
</dbReference>
<dbReference type="Proteomes" id="UP001596455">
    <property type="component" value="Unassembled WGS sequence"/>
</dbReference>
<dbReference type="Pfam" id="PF14707">
    <property type="entry name" value="Sulfatase_C"/>
    <property type="match status" value="1"/>
</dbReference>
<comment type="similarity">
    <text evidence="1">Belongs to the sulfatase family.</text>
</comment>
<gene>
    <name evidence="7" type="ORF">ACFQQL_11695</name>
</gene>
<feature type="compositionally biased region" description="Gly residues" evidence="5">
    <location>
        <begin position="1"/>
        <end position="10"/>
    </location>
</feature>
<dbReference type="CDD" id="cd16026">
    <property type="entry name" value="GALNS_like"/>
    <property type="match status" value="1"/>
</dbReference>
<evidence type="ECO:0000256" key="2">
    <source>
        <dbReference type="ARBA" id="ARBA00022723"/>
    </source>
</evidence>
<keyword evidence="2" id="KW-0479">Metal-binding</keyword>
<protein>
    <submittedName>
        <fullName evidence="7">Sulfatase</fullName>
    </submittedName>
</protein>
<dbReference type="InterPro" id="IPR000917">
    <property type="entry name" value="Sulfatase_N"/>
</dbReference>
<dbReference type="SUPFAM" id="SSF53649">
    <property type="entry name" value="Alkaline phosphatase-like"/>
    <property type="match status" value="1"/>
</dbReference>
<dbReference type="InterPro" id="IPR024607">
    <property type="entry name" value="Sulfatase_CS"/>
</dbReference>
<keyword evidence="3" id="KW-0378">Hydrolase</keyword>
<evidence type="ECO:0000313" key="7">
    <source>
        <dbReference type="EMBL" id="MFC7405775.1"/>
    </source>
</evidence>
<feature type="compositionally biased region" description="Low complexity" evidence="5">
    <location>
        <begin position="11"/>
        <end position="29"/>
    </location>
</feature>
<keyword evidence="8" id="KW-1185">Reference proteome</keyword>
<comment type="caution">
    <text evidence="7">The sequence shown here is derived from an EMBL/GenBank/DDBJ whole genome shotgun (WGS) entry which is preliminary data.</text>
</comment>
<dbReference type="PANTHER" id="PTHR42693">
    <property type="entry name" value="ARYLSULFATASE FAMILY MEMBER"/>
    <property type="match status" value="1"/>
</dbReference>
<evidence type="ECO:0000256" key="3">
    <source>
        <dbReference type="ARBA" id="ARBA00022801"/>
    </source>
</evidence>
<feature type="region of interest" description="Disordered" evidence="5">
    <location>
        <begin position="1"/>
        <end position="34"/>
    </location>
</feature>
<accession>A0ABW2Q8P3</accession>
<evidence type="ECO:0000256" key="5">
    <source>
        <dbReference type="SAM" id="MobiDB-lite"/>
    </source>
</evidence>
<dbReference type="Gene3D" id="3.30.1120.10">
    <property type="match status" value="1"/>
</dbReference>
<dbReference type="InterPro" id="IPR017850">
    <property type="entry name" value="Alkaline_phosphatase_core_sf"/>
</dbReference>